<dbReference type="RefSeq" id="WP_074447889.1">
    <property type="nucleotide sequence ID" value="NZ_FMAE01000004.1"/>
</dbReference>
<name>A0A1C3VRL9_9BRAD</name>
<dbReference type="AlphaFoldDB" id="A0A1C3VRL9"/>
<proteinExistence type="predicted"/>
<reference evidence="2 3" key="1">
    <citation type="submission" date="2016-08" db="EMBL/GenBank/DDBJ databases">
        <authorList>
            <person name="Seilhamer J.J."/>
        </authorList>
    </citation>
    <scope>NUCLEOTIDE SEQUENCE [LARGE SCALE GENOMIC DNA]</scope>
    <source>
        <strain evidence="2 3">CCBAU 10071</strain>
    </source>
</reference>
<protein>
    <recommendedName>
        <fullName evidence="4">Helix-turn-helix domain-containing protein</fullName>
    </recommendedName>
</protein>
<evidence type="ECO:0008006" key="4">
    <source>
        <dbReference type="Google" id="ProtNLM"/>
    </source>
</evidence>
<organism evidence="2 3">
    <name type="scientific">Bradyrhizobium yuanmingense</name>
    <dbReference type="NCBI Taxonomy" id="108015"/>
    <lineage>
        <taxon>Bacteria</taxon>
        <taxon>Pseudomonadati</taxon>
        <taxon>Pseudomonadota</taxon>
        <taxon>Alphaproteobacteria</taxon>
        <taxon>Hyphomicrobiales</taxon>
        <taxon>Nitrobacteraceae</taxon>
        <taxon>Bradyrhizobium</taxon>
    </lineage>
</organism>
<dbReference type="Proteomes" id="UP000183174">
    <property type="component" value="Unassembled WGS sequence"/>
</dbReference>
<feature type="compositionally biased region" description="Low complexity" evidence="1">
    <location>
        <begin position="336"/>
        <end position="350"/>
    </location>
</feature>
<evidence type="ECO:0000313" key="2">
    <source>
        <dbReference type="EMBL" id="SCB30412.1"/>
    </source>
</evidence>
<sequence>MSQKFRNSKHANDNHQEQIEPTDRLDFLNAIAMDHRILAKQSVAFRVAAIILKHRHNQTGTIVLKHRTMAEQIGCSISAVRRGADVLQQYDWFKVEPVYVGQECIANRYIPCWDQAAWLGGVWFVDTRKLNKEQWGPSSVLISPPLRNEHTPAQQGAHLCSVTSEQNSGLLSQGLQPSDLNPLCATRSGGRAESIQDLAEDDRSSSAPADILDLSACVEALEKNLPPLEPFGDFKPVSQERSRRGAIQQLKKLRRLGWSLDEIQQYLDAYGRDFERQAKTNFMRKGQCGKTLASLLTQLVDQCYPETRNTDDGEIYGWNIPERFLRKAEVAAAGANDNAAAADRNSQQANHDPARTDQLNSDAERDRANRGTQDCGDWPKPARACIRLQMVYPLYPVRNMHDEAKLIQAELKKLLGKVRYSEVEAGVLRYAEAQKGQDYRKNLKLSAFLAQGRWRDQHDQSHSRAA</sequence>
<accession>A0A1C3VRL9</accession>
<dbReference type="EMBL" id="FMAE01000004">
    <property type="protein sequence ID" value="SCB30412.1"/>
    <property type="molecule type" value="Genomic_DNA"/>
</dbReference>
<gene>
    <name evidence="2" type="ORF">GA0061099_1004460</name>
</gene>
<evidence type="ECO:0000256" key="1">
    <source>
        <dbReference type="SAM" id="MobiDB-lite"/>
    </source>
</evidence>
<feature type="region of interest" description="Disordered" evidence="1">
    <location>
        <begin position="336"/>
        <end position="376"/>
    </location>
</feature>
<evidence type="ECO:0000313" key="3">
    <source>
        <dbReference type="Proteomes" id="UP000183174"/>
    </source>
</evidence>